<accession>A0A0F8YV03</accession>
<organism evidence="1">
    <name type="scientific">marine sediment metagenome</name>
    <dbReference type="NCBI Taxonomy" id="412755"/>
    <lineage>
        <taxon>unclassified sequences</taxon>
        <taxon>metagenomes</taxon>
        <taxon>ecological metagenomes</taxon>
    </lineage>
</organism>
<comment type="caution">
    <text evidence="1">The sequence shown here is derived from an EMBL/GenBank/DDBJ whole genome shotgun (WGS) entry which is preliminary data.</text>
</comment>
<sequence length="61" mass="6892">MNIHERYGRLSDVLEEEKNAHLATLALLKSILDGEIALERVKVSDDNRWTVTPPPPLKAVK</sequence>
<dbReference type="AlphaFoldDB" id="A0A0F8YV03"/>
<dbReference type="EMBL" id="LAZR01054865">
    <property type="protein sequence ID" value="KKK77625.1"/>
    <property type="molecule type" value="Genomic_DNA"/>
</dbReference>
<name>A0A0F8YV03_9ZZZZ</name>
<protein>
    <submittedName>
        <fullName evidence="1">Uncharacterized protein</fullName>
    </submittedName>
</protein>
<evidence type="ECO:0000313" key="1">
    <source>
        <dbReference type="EMBL" id="KKK77625.1"/>
    </source>
</evidence>
<gene>
    <name evidence="1" type="ORF">LCGC14_2851710</name>
</gene>
<proteinExistence type="predicted"/>
<reference evidence="1" key="1">
    <citation type="journal article" date="2015" name="Nature">
        <title>Complex archaea that bridge the gap between prokaryotes and eukaryotes.</title>
        <authorList>
            <person name="Spang A."/>
            <person name="Saw J.H."/>
            <person name="Jorgensen S.L."/>
            <person name="Zaremba-Niedzwiedzka K."/>
            <person name="Martijn J."/>
            <person name="Lind A.E."/>
            <person name="van Eijk R."/>
            <person name="Schleper C."/>
            <person name="Guy L."/>
            <person name="Ettema T.J."/>
        </authorList>
    </citation>
    <scope>NUCLEOTIDE SEQUENCE</scope>
</reference>